<accession>Q6PY98</accession>
<evidence type="ECO:0000256" key="10">
    <source>
        <dbReference type="RuleBase" id="RU000471"/>
    </source>
</evidence>
<gene>
    <name evidence="13" type="primary">ND1</name>
</gene>
<dbReference type="RefSeq" id="YP_026103.1">
    <property type="nucleotide sequence ID" value="NC_005942.1"/>
</dbReference>
<name>Q6PY98_HABOR</name>
<feature type="transmembrane region" description="Helical" evidence="12">
    <location>
        <begin position="175"/>
        <end position="193"/>
    </location>
</feature>
<keyword evidence="7 12" id="KW-1133">Transmembrane helix</keyword>
<dbReference type="AlphaFoldDB" id="Q6PY98"/>
<dbReference type="GO" id="GO:0005743">
    <property type="term" value="C:mitochondrial inner membrane"/>
    <property type="evidence" value="ECO:0007669"/>
    <property type="project" value="UniProtKB-SubCell"/>
</dbReference>
<protein>
    <recommendedName>
        <fullName evidence="4 11">NADH-ubiquinone oxidoreductase chain 1</fullName>
        <ecNumber evidence="11">7.1.1.2</ecNumber>
    </recommendedName>
</protein>
<evidence type="ECO:0000256" key="3">
    <source>
        <dbReference type="ARBA" id="ARBA00010535"/>
    </source>
</evidence>
<dbReference type="PANTHER" id="PTHR11432">
    <property type="entry name" value="NADH DEHYDROGENASE SUBUNIT 1"/>
    <property type="match status" value="1"/>
</dbReference>
<comment type="function">
    <text evidence="1">Core subunit of the mitochondrial membrane respiratory chain NADH dehydrogenase (Complex I) that is believed to belong to the minimal assembly required for catalysis. Complex I functions in the transfer of electrons from NADH to the respiratory chain. The immediate electron acceptor for the enzyme is believed to be ubiquinone.</text>
</comment>
<keyword evidence="10" id="KW-0520">NAD</keyword>
<dbReference type="PROSITE" id="PS00668">
    <property type="entry name" value="COMPLEX1_ND1_2"/>
    <property type="match status" value="1"/>
</dbReference>
<feature type="transmembrane region" description="Helical" evidence="12">
    <location>
        <begin position="251"/>
        <end position="267"/>
    </location>
</feature>
<evidence type="ECO:0000256" key="2">
    <source>
        <dbReference type="ARBA" id="ARBA00004225"/>
    </source>
</evidence>
<feature type="transmembrane region" description="Helical" evidence="12">
    <location>
        <begin position="287"/>
        <end position="305"/>
    </location>
</feature>
<keyword evidence="6 10" id="KW-0812">Transmembrane</keyword>
<comment type="catalytic activity">
    <reaction evidence="11">
        <text>a ubiquinone + NADH + 5 H(+)(in) = a ubiquinol + NAD(+) + 4 H(+)(out)</text>
        <dbReference type="Rhea" id="RHEA:29091"/>
        <dbReference type="Rhea" id="RHEA-COMP:9565"/>
        <dbReference type="Rhea" id="RHEA-COMP:9566"/>
        <dbReference type="ChEBI" id="CHEBI:15378"/>
        <dbReference type="ChEBI" id="CHEBI:16389"/>
        <dbReference type="ChEBI" id="CHEBI:17976"/>
        <dbReference type="ChEBI" id="CHEBI:57540"/>
        <dbReference type="ChEBI" id="CHEBI:57945"/>
        <dbReference type="EC" id="7.1.1.2"/>
    </reaction>
</comment>
<keyword evidence="8 11" id="KW-0830">Ubiquinone</keyword>
<dbReference type="InterPro" id="IPR001694">
    <property type="entry name" value="NADH_UbQ_OxRdtase_su1/FPO"/>
</dbReference>
<evidence type="ECO:0000256" key="1">
    <source>
        <dbReference type="ARBA" id="ARBA00003257"/>
    </source>
</evidence>
<dbReference type="GO" id="GO:0003954">
    <property type="term" value="F:NADH dehydrogenase activity"/>
    <property type="evidence" value="ECO:0007669"/>
    <property type="project" value="TreeGrafter"/>
</dbReference>
<dbReference type="EMBL" id="AY571145">
    <property type="protein sequence ID" value="AAT02490.1"/>
    <property type="molecule type" value="Genomic_DNA"/>
</dbReference>
<dbReference type="Pfam" id="PF00146">
    <property type="entry name" value="NADHdh"/>
    <property type="match status" value="1"/>
</dbReference>
<evidence type="ECO:0000256" key="4">
    <source>
        <dbReference type="ARBA" id="ARBA00021009"/>
    </source>
</evidence>
<evidence type="ECO:0000256" key="9">
    <source>
        <dbReference type="ARBA" id="ARBA00023136"/>
    </source>
</evidence>
<dbReference type="GO" id="GO:0009060">
    <property type="term" value="P:aerobic respiration"/>
    <property type="evidence" value="ECO:0007669"/>
    <property type="project" value="TreeGrafter"/>
</dbReference>
<dbReference type="GO" id="GO:0008137">
    <property type="term" value="F:NADH dehydrogenase (ubiquinone) activity"/>
    <property type="evidence" value="ECO:0007669"/>
    <property type="project" value="UniProtKB-EC"/>
</dbReference>
<comment type="subcellular location">
    <subcellularLocation>
        <location evidence="10">Mitochondrion inner membrane</location>
        <topology evidence="10">Multi-pass membrane protein</topology>
    </subcellularLocation>
    <subcellularLocation>
        <location evidence="2">Mitochondrion membrane</location>
        <topology evidence="2">Multi-pass membrane protein</topology>
    </subcellularLocation>
</comment>
<feature type="transmembrane region" description="Helical" evidence="12">
    <location>
        <begin position="6"/>
        <end position="24"/>
    </location>
</feature>
<geneLocation type="mitochondrion" evidence="13"/>
<dbReference type="EC" id="7.1.1.2" evidence="11"/>
<dbReference type="HAMAP" id="MF_01350">
    <property type="entry name" value="NDH1_NuoH"/>
    <property type="match status" value="1"/>
</dbReference>
<feature type="transmembrane region" description="Helical" evidence="12">
    <location>
        <begin position="221"/>
        <end position="245"/>
    </location>
</feature>
<dbReference type="InterPro" id="IPR018086">
    <property type="entry name" value="NADH_UbQ_OxRdtase_su1_CS"/>
</dbReference>
<organism evidence="13">
    <name type="scientific">Habronattus oregonensis</name>
    <name type="common">Jumping spider</name>
    <name type="synonym">Pellenes oregonense</name>
    <dbReference type="NCBI Taxonomy" id="130930"/>
    <lineage>
        <taxon>Eukaryota</taxon>
        <taxon>Metazoa</taxon>
        <taxon>Ecdysozoa</taxon>
        <taxon>Arthropoda</taxon>
        <taxon>Chelicerata</taxon>
        <taxon>Arachnida</taxon>
        <taxon>Araneae</taxon>
        <taxon>Araneomorphae</taxon>
        <taxon>Entelegynae</taxon>
        <taxon>Dionycha</taxon>
        <taxon>Salticidae</taxon>
        <taxon>Salticinae</taxon>
        <taxon>Salticoida</taxon>
        <taxon>Plexippini</taxon>
        <taxon>Habronattus</taxon>
    </lineage>
</organism>
<keyword evidence="9 12" id="KW-0472">Membrane</keyword>
<evidence type="ECO:0000256" key="5">
    <source>
        <dbReference type="ARBA" id="ARBA00022448"/>
    </source>
</evidence>
<evidence type="ECO:0000313" key="13">
    <source>
        <dbReference type="EMBL" id="AAT02490.1"/>
    </source>
</evidence>
<evidence type="ECO:0000256" key="12">
    <source>
        <dbReference type="SAM" id="Phobius"/>
    </source>
</evidence>
<proteinExistence type="inferred from homology"/>
<evidence type="ECO:0000256" key="11">
    <source>
        <dbReference type="RuleBase" id="RU000473"/>
    </source>
</evidence>
<feature type="transmembrane region" description="Helical" evidence="12">
    <location>
        <begin position="104"/>
        <end position="123"/>
    </location>
</feature>
<dbReference type="GeneID" id="2846869"/>
<dbReference type="PANTHER" id="PTHR11432:SF3">
    <property type="entry name" value="NADH-UBIQUINONE OXIDOREDUCTASE CHAIN 1"/>
    <property type="match status" value="1"/>
</dbReference>
<evidence type="ECO:0000256" key="7">
    <source>
        <dbReference type="ARBA" id="ARBA00022989"/>
    </source>
</evidence>
<reference evidence="13" key="1">
    <citation type="journal article" date="2004" name="Mol. Biol. Evol.">
        <title>The complete mitochondrial genome sequence of the spider Habronattus oregonensis reveals rearranged and extremely truncated tRNAs.</title>
        <authorList>
            <person name="Masta S.E."/>
            <person name="Boore J.L."/>
        </authorList>
    </citation>
    <scope>NUCLEOTIDE SEQUENCE</scope>
</reference>
<keyword evidence="5" id="KW-0813">Transport</keyword>
<sequence length="306" mass="35619">MKFIINYILILVSILISVAFYTILERKILGYIQIRKGPNKVGMMGILQPFSDALKLFNKNLLSSENTNFMISYITPALSFLISMLIIPIILFNNSSLYDNKHNILLFFILSSISAYSILLIGWSSNSKYSNLGAIRSVAQMISYEISLFLIILFISILSYSYSFYEISNSQNIMSFFWGNMILFFMWITSCLAETNRSPFDFAEGESELVSGFNVEYMGGWFAFIFLAEYMSMLILSMISILMFFSSLSYPLHWFTLIMITILLLWIRGSYPRFRYDMLMKLSWKIFLPISILIIPFSMNMMYMYL</sequence>
<comment type="similarity">
    <text evidence="3 10">Belongs to the complex I subunit 1 family.</text>
</comment>
<evidence type="ECO:0000256" key="8">
    <source>
        <dbReference type="ARBA" id="ARBA00023075"/>
    </source>
</evidence>
<evidence type="ECO:0000256" key="6">
    <source>
        <dbReference type="ARBA" id="ARBA00022692"/>
    </source>
</evidence>
<dbReference type="CTD" id="4535"/>
<feature type="transmembrane region" description="Helical" evidence="12">
    <location>
        <begin position="69"/>
        <end position="92"/>
    </location>
</feature>
<keyword evidence="11 13" id="KW-0496">Mitochondrion</keyword>
<feature type="transmembrane region" description="Helical" evidence="12">
    <location>
        <begin position="144"/>
        <end position="163"/>
    </location>
</feature>